<reference evidence="3" key="1">
    <citation type="journal article" date="2009" name="Nature">
        <title>Genome sequence and analysis of the Irish potato famine pathogen Phytophthora infestans.</title>
        <authorList>
            <consortium name="The Broad Institute Genome Sequencing Platform"/>
            <person name="Haas B.J."/>
            <person name="Kamoun S."/>
            <person name="Zody M.C."/>
            <person name="Jiang R.H."/>
            <person name="Handsaker R.E."/>
            <person name="Cano L.M."/>
            <person name="Grabherr M."/>
            <person name="Kodira C.D."/>
            <person name="Raffaele S."/>
            <person name="Torto-Alalibo T."/>
            <person name="Bozkurt T.O."/>
            <person name="Ah-Fong A.M."/>
            <person name="Alvarado L."/>
            <person name="Anderson V.L."/>
            <person name="Armstrong M.R."/>
            <person name="Avrova A."/>
            <person name="Baxter L."/>
            <person name="Beynon J."/>
            <person name="Boevink P.C."/>
            <person name="Bollmann S.R."/>
            <person name="Bos J.I."/>
            <person name="Bulone V."/>
            <person name="Cai G."/>
            <person name="Cakir C."/>
            <person name="Carrington J.C."/>
            <person name="Chawner M."/>
            <person name="Conti L."/>
            <person name="Costanzo S."/>
            <person name="Ewan R."/>
            <person name="Fahlgren N."/>
            <person name="Fischbach M.A."/>
            <person name="Fugelstad J."/>
            <person name="Gilroy E.M."/>
            <person name="Gnerre S."/>
            <person name="Green P.J."/>
            <person name="Grenville-Briggs L.J."/>
            <person name="Griffith J."/>
            <person name="Grunwald N.J."/>
            <person name="Horn K."/>
            <person name="Horner N.R."/>
            <person name="Hu C.H."/>
            <person name="Huitema E."/>
            <person name="Jeong D.H."/>
            <person name="Jones A.M."/>
            <person name="Jones J.D."/>
            <person name="Jones R.W."/>
            <person name="Karlsson E.K."/>
            <person name="Kunjeti S.G."/>
            <person name="Lamour K."/>
            <person name="Liu Z."/>
            <person name="Ma L."/>
            <person name="Maclean D."/>
            <person name="Chibucos M.C."/>
            <person name="McDonald H."/>
            <person name="McWalters J."/>
            <person name="Meijer H.J."/>
            <person name="Morgan W."/>
            <person name="Morris P.F."/>
            <person name="Munro C.A."/>
            <person name="O'Neill K."/>
            <person name="Ospina-Giraldo M."/>
            <person name="Pinzon A."/>
            <person name="Pritchard L."/>
            <person name="Ramsahoye B."/>
            <person name="Ren Q."/>
            <person name="Restrepo S."/>
            <person name="Roy S."/>
            <person name="Sadanandom A."/>
            <person name="Savidor A."/>
            <person name="Schornack S."/>
            <person name="Schwartz D.C."/>
            <person name="Schumann U.D."/>
            <person name="Schwessinger B."/>
            <person name="Seyer L."/>
            <person name="Sharpe T."/>
            <person name="Silvar C."/>
            <person name="Song J."/>
            <person name="Studholme D.J."/>
            <person name="Sykes S."/>
            <person name="Thines M."/>
            <person name="van de Vondervoort P.J."/>
            <person name="Phuntumart V."/>
            <person name="Wawra S."/>
            <person name="Weide R."/>
            <person name="Win J."/>
            <person name="Young C."/>
            <person name="Zhou S."/>
            <person name="Fry W."/>
            <person name="Meyers B.C."/>
            <person name="van West P."/>
            <person name="Ristaino J."/>
            <person name="Govers F."/>
            <person name="Birch P.R."/>
            <person name="Whisson S.C."/>
            <person name="Judelson H.S."/>
            <person name="Nusbaum C."/>
        </authorList>
    </citation>
    <scope>NUCLEOTIDE SEQUENCE [LARGE SCALE GENOMIC DNA]</scope>
    <source>
        <strain evidence="3">T30-4</strain>
    </source>
</reference>
<evidence type="ECO:0000313" key="3">
    <source>
        <dbReference type="Proteomes" id="UP000006643"/>
    </source>
</evidence>
<dbReference type="VEuPathDB" id="FungiDB:PITG_14999"/>
<keyword evidence="3" id="KW-1185">Reference proteome</keyword>
<name>D0NPI4_PHYIT</name>
<accession>D0NPI4</accession>
<dbReference type="Proteomes" id="UP000006643">
    <property type="component" value="Unassembled WGS sequence"/>
</dbReference>
<dbReference type="KEGG" id="pif:PITG_14999"/>
<evidence type="ECO:0000256" key="1">
    <source>
        <dbReference type="SAM" id="MobiDB-lite"/>
    </source>
</evidence>
<sequence>MIKHMLLVDRDGNQGVIPRNSATNQPNNGQDDKCQLAKNTTVQRQEIDRKMQRVALKLNLSGKLGQGANCQLKELKAAQPEHNSQRVDNPTGTVYCFALEANCYQAASTSPDYISEVSPLAQDLKFLRHKSQVRSHEVRHCHYIRLDPDRRNLR</sequence>
<dbReference type="InParanoid" id="D0NPI4"/>
<feature type="region of interest" description="Disordered" evidence="1">
    <location>
        <begin position="8"/>
        <end position="32"/>
    </location>
</feature>
<protein>
    <submittedName>
        <fullName evidence="2">Uncharacterized protein</fullName>
    </submittedName>
</protein>
<feature type="compositionally biased region" description="Polar residues" evidence="1">
    <location>
        <begin position="20"/>
        <end position="29"/>
    </location>
</feature>
<dbReference type="GeneID" id="9468169"/>
<dbReference type="AlphaFoldDB" id="D0NPI4"/>
<dbReference type="HOGENOM" id="CLU_1707728_0_0_1"/>
<evidence type="ECO:0000313" key="2">
    <source>
        <dbReference type="EMBL" id="EEY62526.1"/>
    </source>
</evidence>
<dbReference type="EMBL" id="DS028150">
    <property type="protein sequence ID" value="EEY62526.1"/>
    <property type="molecule type" value="Genomic_DNA"/>
</dbReference>
<proteinExistence type="predicted"/>
<dbReference type="RefSeq" id="XP_002899162.1">
    <property type="nucleotide sequence ID" value="XM_002899116.1"/>
</dbReference>
<gene>
    <name evidence="2" type="ORF">PITG_14999</name>
</gene>
<organism evidence="2 3">
    <name type="scientific">Phytophthora infestans (strain T30-4)</name>
    <name type="common">Potato late blight agent</name>
    <dbReference type="NCBI Taxonomy" id="403677"/>
    <lineage>
        <taxon>Eukaryota</taxon>
        <taxon>Sar</taxon>
        <taxon>Stramenopiles</taxon>
        <taxon>Oomycota</taxon>
        <taxon>Peronosporomycetes</taxon>
        <taxon>Peronosporales</taxon>
        <taxon>Peronosporaceae</taxon>
        <taxon>Phytophthora</taxon>
    </lineage>
</organism>